<reference evidence="1" key="1">
    <citation type="journal article" date="2014" name="Front. Microbiol.">
        <title>High frequency of phylogenetically diverse reductive dehalogenase-homologous genes in deep subseafloor sedimentary metagenomes.</title>
        <authorList>
            <person name="Kawai M."/>
            <person name="Futagami T."/>
            <person name="Toyoda A."/>
            <person name="Takaki Y."/>
            <person name="Nishi S."/>
            <person name="Hori S."/>
            <person name="Arai W."/>
            <person name="Tsubouchi T."/>
            <person name="Morono Y."/>
            <person name="Uchiyama I."/>
            <person name="Ito T."/>
            <person name="Fujiyama A."/>
            <person name="Inagaki F."/>
            <person name="Takami H."/>
        </authorList>
    </citation>
    <scope>NUCLEOTIDE SEQUENCE</scope>
    <source>
        <strain evidence="1">Expedition CK06-06</strain>
    </source>
</reference>
<dbReference type="AlphaFoldDB" id="X1B7J4"/>
<name>X1B7J4_9ZZZZ</name>
<feature type="non-terminal residue" evidence="1">
    <location>
        <position position="67"/>
    </location>
</feature>
<organism evidence="1">
    <name type="scientific">marine sediment metagenome</name>
    <dbReference type="NCBI Taxonomy" id="412755"/>
    <lineage>
        <taxon>unclassified sequences</taxon>
        <taxon>metagenomes</taxon>
        <taxon>ecological metagenomes</taxon>
    </lineage>
</organism>
<comment type="caution">
    <text evidence="1">The sequence shown here is derived from an EMBL/GenBank/DDBJ whole genome shotgun (WGS) entry which is preliminary data.</text>
</comment>
<dbReference type="EMBL" id="BART01012131">
    <property type="protein sequence ID" value="GAG77277.1"/>
    <property type="molecule type" value="Genomic_DNA"/>
</dbReference>
<evidence type="ECO:0000313" key="1">
    <source>
        <dbReference type="EMBL" id="GAG77277.1"/>
    </source>
</evidence>
<gene>
    <name evidence="1" type="ORF">S01H4_25482</name>
</gene>
<sequence>MDTDDLTEMAYESIIIANEITDFLKCDLGVRSKDYKDENAYFNGILKFVQKIRNDPKAYLDSWNLFE</sequence>
<proteinExistence type="predicted"/>
<accession>X1B7J4</accession>
<protein>
    <submittedName>
        <fullName evidence="1">Uncharacterized protein</fullName>
    </submittedName>
</protein>